<name>A0A2K3P8K1_TRIPR</name>
<gene>
    <name evidence="2" type="ORF">L195_g008226</name>
</gene>
<evidence type="ECO:0000256" key="1">
    <source>
        <dbReference type="SAM" id="MobiDB-lite"/>
    </source>
</evidence>
<dbReference type="PANTHER" id="PTHR37392">
    <property type="entry name" value="OS09G0556800 PROTEIN"/>
    <property type="match status" value="1"/>
</dbReference>
<proteinExistence type="predicted"/>
<reference evidence="2 3" key="2">
    <citation type="journal article" date="2017" name="Front. Plant Sci.">
        <title>Gene Classification and Mining of Molecular Markers Useful in Red Clover (Trifolium pratense) Breeding.</title>
        <authorList>
            <person name="Istvanek J."/>
            <person name="Dluhosova J."/>
            <person name="Dluhos P."/>
            <person name="Patkova L."/>
            <person name="Nedelnik J."/>
            <person name="Repkova J."/>
        </authorList>
    </citation>
    <scope>NUCLEOTIDE SEQUENCE [LARGE SCALE GENOMIC DNA]</scope>
    <source>
        <strain evidence="3">cv. Tatra</strain>
        <tissue evidence="2">Young leaves</tissue>
    </source>
</reference>
<feature type="region of interest" description="Disordered" evidence="1">
    <location>
        <begin position="300"/>
        <end position="337"/>
    </location>
</feature>
<dbReference type="STRING" id="57577.A0A2K3P8K1"/>
<dbReference type="AlphaFoldDB" id="A0A2K3P8K1"/>
<dbReference type="EMBL" id="ASHM01004663">
    <property type="protein sequence ID" value="PNY11615.1"/>
    <property type="molecule type" value="Genomic_DNA"/>
</dbReference>
<dbReference type="Proteomes" id="UP000236291">
    <property type="component" value="Unassembled WGS sequence"/>
</dbReference>
<feature type="region of interest" description="Disordered" evidence="1">
    <location>
        <begin position="232"/>
        <end position="283"/>
    </location>
</feature>
<feature type="compositionally biased region" description="Low complexity" evidence="1">
    <location>
        <begin position="319"/>
        <end position="330"/>
    </location>
</feature>
<dbReference type="PANTHER" id="PTHR37392:SF1">
    <property type="entry name" value="OS09G0556800 PROTEIN"/>
    <property type="match status" value="1"/>
</dbReference>
<protein>
    <submittedName>
        <fullName evidence="2">Uncharacterized protein</fullName>
    </submittedName>
</protein>
<accession>A0A2K3P8K1</accession>
<evidence type="ECO:0000313" key="2">
    <source>
        <dbReference type="EMBL" id="PNY11615.1"/>
    </source>
</evidence>
<comment type="caution">
    <text evidence="2">The sequence shown here is derived from an EMBL/GenBank/DDBJ whole genome shotgun (WGS) entry which is preliminary data.</text>
</comment>
<sequence>MVYSNYTPTYYSTLHDSITSFCKTILPFNFKKRSLPSAEHRLSKLQSDNLKWQQDSFHQVLNLMGLHKEGIVAESEVKAFKTHLLETLIASPPEQENHVILRDKLLFLQELLYAKCISEEEYHSSKRPLLQRLAVQGAQIEARDIIAGKSKDLKENSEEEWSVIDLKDDKSMMNKENLNSKGKSNHGSTLKQIKGAASVFGFVSSNKHEKSIFDSPSLNSKAKQQGEGVSILMEESGPPEPGKESGGGGGSEKSKRKPFRTLFHKEQREGNGGSEVEQRGGKSVKKQWGFDGFKKWKRNENELDDETAPLPLNQRSDSEAFSASSQSFARTVGDGPDTKLIKKKLHSDGSPSDFFIDKVISYPSNCCIHVVNTLIIIGSELDGRDFIKIWTVSSRSNDHRCDNGVNVLGNNIKKELSRIQTELSSTNPNLKFSNDQMEAISTRIPVDKADLKNYFPKSWCDRYGDVVLDVVKKEFKTHVEEMENMRSVAREKHGGNSRRWTTFDDDENMHPNLFVHHDNSVRSSNINPFSHGYAENM</sequence>
<organism evidence="2 3">
    <name type="scientific">Trifolium pratense</name>
    <name type="common">Red clover</name>
    <dbReference type="NCBI Taxonomy" id="57577"/>
    <lineage>
        <taxon>Eukaryota</taxon>
        <taxon>Viridiplantae</taxon>
        <taxon>Streptophyta</taxon>
        <taxon>Embryophyta</taxon>
        <taxon>Tracheophyta</taxon>
        <taxon>Spermatophyta</taxon>
        <taxon>Magnoliopsida</taxon>
        <taxon>eudicotyledons</taxon>
        <taxon>Gunneridae</taxon>
        <taxon>Pentapetalae</taxon>
        <taxon>rosids</taxon>
        <taxon>fabids</taxon>
        <taxon>Fabales</taxon>
        <taxon>Fabaceae</taxon>
        <taxon>Papilionoideae</taxon>
        <taxon>50 kb inversion clade</taxon>
        <taxon>NPAAA clade</taxon>
        <taxon>Hologalegina</taxon>
        <taxon>IRL clade</taxon>
        <taxon>Trifolieae</taxon>
        <taxon>Trifolium</taxon>
    </lineage>
</organism>
<evidence type="ECO:0000313" key="3">
    <source>
        <dbReference type="Proteomes" id="UP000236291"/>
    </source>
</evidence>
<reference evidence="2 3" key="1">
    <citation type="journal article" date="2014" name="Am. J. Bot.">
        <title>Genome assembly and annotation for red clover (Trifolium pratense; Fabaceae).</title>
        <authorList>
            <person name="Istvanek J."/>
            <person name="Jaros M."/>
            <person name="Krenek A."/>
            <person name="Repkova J."/>
        </authorList>
    </citation>
    <scope>NUCLEOTIDE SEQUENCE [LARGE SCALE GENOMIC DNA]</scope>
    <source>
        <strain evidence="3">cv. Tatra</strain>
        <tissue evidence="2">Young leaves</tissue>
    </source>
</reference>